<dbReference type="AlphaFoldDB" id="A0A511MZB2"/>
<evidence type="ECO:0000313" key="1">
    <source>
        <dbReference type="EMBL" id="GEM45933.1"/>
    </source>
</evidence>
<sequence>MTVIPPPEELAYLIRCPREWNEFYLEMERDNRLPELMEQLQRLPVTSVRDARIGRILFRLNQKTEAKALVYQHRTCFLCQAWYFAMLVNTAEEDTLRKVADLPLSRPLGAELINLEAEYRLHLSVAIAAQTLRRFSYAEQVFNKAMMIAEVLGDQNGRNIVLYEKAWLSMYDNQLEVALERFLAVLKVAPPGSTMYDFSGGYAAILSWLLQQTPQELPERFAETLGAYRGEAVPVSSPLVETLGQLRKLTREFHLKLPLFYVQENQHQRSRRVQNILSMTQKGGFAMSGFLQSCARALALSMEHRTEALELLEEGFKGFVTNVSLMSMTYWATYIQIHANLPHAKKDREVKAALRTLVFQFSSMPDGQKQWLIAWMKDFTPVTLYILGTYLEPLKEQCAEFVLVDEKGARYQGKRLKRYPVMFMNHHVIGLLAGEHIPIDQRVQAYRHHHVLADHGAEVVIYQPIIDLLQKPIH</sequence>
<organism evidence="1 2">
    <name type="scientific">Deinococcus cellulosilyticus (strain DSM 18568 / NBRC 106333 / KACC 11606 / 5516J-15)</name>
    <dbReference type="NCBI Taxonomy" id="1223518"/>
    <lineage>
        <taxon>Bacteria</taxon>
        <taxon>Thermotogati</taxon>
        <taxon>Deinococcota</taxon>
        <taxon>Deinococci</taxon>
        <taxon>Deinococcales</taxon>
        <taxon>Deinococcaceae</taxon>
        <taxon>Deinococcus</taxon>
    </lineage>
</organism>
<accession>A0A511MZB2</accession>
<gene>
    <name evidence="1" type="ORF">DC3_15680</name>
</gene>
<evidence type="ECO:0000313" key="2">
    <source>
        <dbReference type="Proteomes" id="UP000321306"/>
    </source>
</evidence>
<reference evidence="1 2" key="1">
    <citation type="submission" date="2019-07" db="EMBL/GenBank/DDBJ databases">
        <title>Whole genome shotgun sequence of Deinococcus cellulosilyticus NBRC 106333.</title>
        <authorList>
            <person name="Hosoyama A."/>
            <person name="Uohara A."/>
            <person name="Ohji S."/>
            <person name="Ichikawa N."/>
        </authorList>
    </citation>
    <scope>NUCLEOTIDE SEQUENCE [LARGE SCALE GENOMIC DNA]</scope>
    <source>
        <strain evidence="1 2">NBRC 106333</strain>
    </source>
</reference>
<name>A0A511MZB2_DEIC1</name>
<proteinExistence type="predicted"/>
<dbReference type="Proteomes" id="UP000321306">
    <property type="component" value="Unassembled WGS sequence"/>
</dbReference>
<protein>
    <submittedName>
        <fullName evidence="1">Uncharacterized protein</fullName>
    </submittedName>
</protein>
<dbReference type="EMBL" id="BJXB01000005">
    <property type="protein sequence ID" value="GEM45933.1"/>
    <property type="molecule type" value="Genomic_DNA"/>
</dbReference>
<comment type="caution">
    <text evidence="1">The sequence shown here is derived from an EMBL/GenBank/DDBJ whole genome shotgun (WGS) entry which is preliminary data.</text>
</comment>
<dbReference type="RefSeq" id="WP_146883662.1">
    <property type="nucleotide sequence ID" value="NZ_BJXB01000005.1"/>
</dbReference>
<keyword evidence="2" id="KW-1185">Reference proteome</keyword>